<reference evidence="1 2" key="1">
    <citation type="submission" date="2019-06" db="EMBL/GenBank/DDBJ databases">
        <title>Genome sequencing of plant associated microbes to promote plant fitness in Sorghum bicolor and Oryza sativa.</title>
        <authorList>
            <person name="Coleman-Derr D."/>
        </authorList>
    </citation>
    <scope>NUCLEOTIDE SEQUENCE [LARGE SCALE GENOMIC DNA]</scope>
    <source>
        <strain evidence="1 2">KV-663</strain>
    </source>
</reference>
<sequence length="203" mass="22860">MFIQVIQGRCTDADALHRQMDRWREQLEPGATGWLGGTYGITDDDEFVGVVRFDSRASAEANSMRPEQGTWWEETARLFDGDVSFHDCDDVTMMLDGGSDDAGFVQVIQGRLSDPEQFRHMMEGPMDMLHEARPEIIGGTIAIDADGFFTQTISFRTESEARQGEQKTPPPEAQQQMEQMNALMSDVSYHDLHHPWFATAGSH</sequence>
<evidence type="ECO:0008006" key="3">
    <source>
        <dbReference type="Google" id="ProtNLM"/>
    </source>
</evidence>
<keyword evidence="2" id="KW-1185">Reference proteome</keyword>
<proteinExistence type="predicted"/>
<organism evidence="1 2">
    <name type="scientific">Humibacillus xanthopallidus</name>
    <dbReference type="NCBI Taxonomy" id="412689"/>
    <lineage>
        <taxon>Bacteria</taxon>
        <taxon>Bacillati</taxon>
        <taxon>Actinomycetota</taxon>
        <taxon>Actinomycetes</taxon>
        <taxon>Micrococcales</taxon>
        <taxon>Intrasporangiaceae</taxon>
        <taxon>Humibacillus</taxon>
    </lineage>
</organism>
<evidence type="ECO:0000313" key="1">
    <source>
        <dbReference type="EMBL" id="TQM57493.1"/>
    </source>
</evidence>
<comment type="caution">
    <text evidence="1">The sequence shown here is derived from an EMBL/GenBank/DDBJ whole genome shotgun (WGS) entry which is preliminary data.</text>
</comment>
<dbReference type="OrthoDB" id="3464514at2"/>
<dbReference type="Proteomes" id="UP000316747">
    <property type="component" value="Unassembled WGS sequence"/>
</dbReference>
<dbReference type="EMBL" id="VFPM01000004">
    <property type="protein sequence ID" value="TQM57493.1"/>
    <property type="molecule type" value="Genomic_DNA"/>
</dbReference>
<dbReference type="AlphaFoldDB" id="A0A543HGS2"/>
<evidence type="ECO:0000313" key="2">
    <source>
        <dbReference type="Proteomes" id="UP000316747"/>
    </source>
</evidence>
<name>A0A543HGS2_9MICO</name>
<protein>
    <recommendedName>
        <fullName evidence="3">Antibiotic biosynthesis monooxygenase</fullName>
    </recommendedName>
</protein>
<dbReference type="RefSeq" id="WP_141846976.1">
    <property type="nucleotide sequence ID" value="NZ_VFPM01000004.1"/>
</dbReference>
<gene>
    <name evidence="1" type="ORF">FBY41_4321</name>
</gene>
<accession>A0A543HGS2</accession>